<evidence type="ECO:0000313" key="4">
    <source>
        <dbReference type="Proteomes" id="UP001060012"/>
    </source>
</evidence>
<proteinExistence type="predicted"/>
<keyword evidence="4" id="KW-1185">Reference proteome</keyword>
<keyword evidence="2" id="KW-1133">Transmembrane helix</keyword>
<keyword evidence="2" id="KW-0812">Transmembrane</keyword>
<name>A0ABY5DZ74_9BACT</name>
<accession>A0ABY5DZ74</accession>
<feature type="transmembrane region" description="Helical" evidence="2">
    <location>
        <begin position="413"/>
        <end position="435"/>
    </location>
</feature>
<dbReference type="Proteomes" id="UP001060012">
    <property type="component" value="Chromosome"/>
</dbReference>
<evidence type="ECO:0000256" key="2">
    <source>
        <dbReference type="SAM" id="Phobius"/>
    </source>
</evidence>
<gene>
    <name evidence="3" type="ORF">NJU99_08120</name>
</gene>
<dbReference type="RefSeq" id="WP_254575418.1">
    <property type="nucleotide sequence ID" value="NZ_CP100595.1"/>
</dbReference>
<evidence type="ECO:0000313" key="3">
    <source>
        <dbReference type="EMBL" id="UTJ05237.1"/>
    </source>
</evidence>
<keyword evidence="1" id="KW-0175">Coiled coil</keyword>
<protein>
    <submittedName>
        <fullName evidence="3">Uncharacterized protein</fullName>
    </submittedName>
</protein>
<evidence type="ECO:0000256" key="1">
    <source>
        <dbReference type="SAM" id="Coils"/>
    </source>
</evidence>
<organism evidence="3 4">
    <name type="scientific">Arcobacter roscoffensis</name>
    <dbReference type="NCBI Taxonomy" id="2961520"/>
    <lineage>
        <taxon>Bacteria</taxon>
        <taxon>Pseudomonadati</taxon>
        <taxon>Campylobacterota</taxon>
        <taxon>Epsilonproteobacteria</taxon>
        <taxon>Campylobacterales</taxon>
        <taxon>Arcobacteraceae</taxon>
        <taxon>Arcobacter</taxon>
    </lineage>
</organism>
<keyword evidence="2" id="KW-0472">Membrane</keyword>
<reference evidence="3" key="1">
    <citation type="submission" date="2022-07" db="EMBL/GenBank/DDBJ databases">
        <title>Arcobacter roscoffensis sp. nov., a marine bacterium isolated from coastal seawater collected from Roscoff, France.</title>
        <authorList>
            <person name="Pascual J."/>
            <person name="Lepeaux C."/>
            <person name="Methner A."/>
            <person name="Overmann J."/>
        </authorList>
    </citation>
    <scope>NUCLEOTIDE SEQUENCE</scope>
    <source>
        <strain evidence="3">ARW1-2F2</strain>
    </source>
</reference>
<sequence>MNDLNKIFVNSNIKNNIQNLKANIDLIKILLDNKDIVPIDYINSLKRLESIYSCINTYIINVNPELTISSKLKSNLENINTYILESTKTLNIKDENITLKSLEDANINLEECLKIFYLNFFDKYIDIENKREILEAYNDIIKDTPEKKSLYTEIKDAKTNIDNIYKESSDVKSDINTLHDIVIKDAETIALKKNDIIENHEAINEINNDLAQIYDVISIDEENKDSIYTKIKEINKRVEDFHYEVSKAYEEILVDKEEKTSYKTSIITAKEEIEKFKKETNELVESIEEETIKINSFFDKIFGKENDDGTRKGGLSNKIDTLIENFEKYKNEQEIYNKDINNKREDTYNTLKDKIEDLIEGATSAGLAKSYSEKRKEYQNGINSWNYLFIILVFTIPIIAYFSIYILNKDTDLTISFLKTLPLVSPIVWFAWYASKRRNEYHVLMQEYAHKEAFTMSYSSFKKQLNELGEKDEELMKQLLKKSLEITSRNPVDFFEKGHNSPAEETYAKINNK</sequence>
<feature type="transmembrane region" description="Helical" evidence="2">
    <location>
        <begin position="385"/>
        <end position="407"/>
    </location>
</feature>
<feature type="coiled-coil region" evidence="1">
    <location>
        <begin position="266"/>
        <end position="346"/>
    </location>
</feature>
<dbReference type="EMBL" id="CP100595">
    <property type="protein sequence ID" value="UTJ05237.1"/>
    <property type="molecule type" value="Genomic_DNA"/>
</dbReference>